<dbReference type="InterPro" id="IPR056906">
    <property type="entry name" value="ORF2/G2P_dom"/>
</dbReference>
<dbReference type="EMBL" id="OM869502">
    <property type="protein sequence ID" value="UPW40820.1"/>
    <property type="molecule type" value="Genomic_DNA"/>
</dbReference>
<evidence type="ECO:0000259" key="1">
    <source>
        <dbReference type="Pfam" id="PF23343"/>
    </source>
</evidence>
<protein>
    <submittedName>
        <fullName evidence="2">Replication initiator protein</fullName>
    </submittedName>
</protein>
<sequence length="342" mass="40581">MRCFKPVRISREVIGSNGNISERVLELPCGRCEACLKRRSDDWCFRLEAEYENCDSAIFFTLTYNDDNLPIKSVYDPNRHVEVESEFSDEGIVQFKKGGFVKIATFDRDHIRTFTKAIHNRGFKCRFFIVGEYGPQTLRPHYHGIIFNFPLRVDKFDDLLHEIWTKGFSSCAPVNSARIHYVAKYCNSFTELPRFYPRSFICASRNPAIGQCYLEKRARVNWHQENLADYYVKSLNGITYRFPLPRYLRDKIFDDEMKVYLREQKESYFNSHLNFKNLHKARKDSLLPRGFSDLSDDLLDFVSGLDPIEFKELSDQLMKEEDYKRRVFKKKFHSHTKKRKDK</sequence>
<dbReference type="Pfam" id="PF23343">
    <property type="entry name" value="REP_ORF2-G2P"/>
    <property type="match status" value="1"/>
</dbReference>
<organism evidence="2">
    <name type="scientific">Sigmofec virus UA08Rod_6706</name>
    <dbReference type="NCBI Taxonomy" id="2929237"/>
    <lineage>
        <taxon>Viruses</taxon>
        <taxon>Monodnaviria</taxon>
        <taxon>Sangervirae</taxon>
        <taxon>Phixviricota</taxon>
        <taxon>Malgrandaviricetes</taxon>
        <taxon>Petitvirales</taxon>
        <taxon>Microviridae</taxon>
    </lineage>
</organism>
<feature type="domain" description="Replication-associated protein ORF2/G2P" evidence="1">
    <location>
        <begin position="108"/>
        <end position="187"/>
    </location>
</feature>
<reference evidence="2" key="1">
    <citation type="submission" date="2022-02" db="EMBL/GenBank/DDBJ databases">
        <title>Towards deciphering the DNA virus diversity associated with rodent species in the families Cricetidae and Heteromyidae.</title>
        <authorList>
            <person name="Lund M."/>
            <person name="Larsen B.B."/>
            <person name="Gryseels S."/>
            <person name="Kraberger S."/>
            <person name="Rowsey D.M."/>
            <person name="Steger L."/>
            <person name="Yule K.M."/>
            <person name="Upham N.S."/>
            <person name="Worobey M."/>
            <person name="Van Doorslaer K."/>
            <person name="Varsani A."/>
        </authorList>
    </citation>
    <scope>NUCLEOTIDE SEQUENCE</scope>
    <source>
        <strain evidence="2">UA08Rod_6706</strain>
    </source>
</reference>
<name>A0A976N1A2_9VIRU</name>
<evidence type="ECO:0000313" key="2">
    <source>
        <dbReference type="EMBL" id="UPW40820.1"/>
    </source>
</evidence>
<accession>A0A976N1A2</accession>
<proteinExistence type="predicted"/>